<name>A0ABR4P7F2_9HELO</name>
<organism evidence="3 4">
    <name type="scientific">Phlyctema vagabunda</name>
    <dbReference type="NCBI Taxonomy" id="108571"/>
    <lineage>
        <taxon>Eukaryota</taxon>
        <taxon>Fungi</taxon>
        <taxon>Dikarya</taxon>
        <taxon>Ascomycota</taxon>
        <taxon>Pezizomycotina</taxon>
        <taxon>Leotiomycetes</taxon>
        <taxon>Helotiales</taxon>
        <taxon>Dermateaceae</taxon>
        <taxon>Phlyctema</taxon>
    </lineage>
</organism>
<gene>
    <name evidence="3" type="ORF">PVAG01_09409</name>
</gene>
<feature type="domain" description="DUF6590" evidence="2">
    <location>
        <begin position="120"/>
        <end position="227"/>
    </location>
</feature>
<dbReference type="Pfam" id="PF20233">
    <property type="entry name" value="DUF6590"/>
    <property type="match status" value="1"/>
</dbReference>
<evidence type="ECO:0000259" key="2">
    <source>
        <dbReference type="Pfam" id="PF20233"/>
    </source>
</evidence>
<proteinExistence type="predicted"/>
<sequence>MPPKAASGSGSGRGNKNNSGNGPGRGNKNNSGNGSGRGNKNNNGTSGRGDSGGSGKPTGSGGGKQDPANKVMKKSSPKGPKGRKEVTEEATQGSSGDKETEMAPEDERVLIKGEVKRAQSSYSPGDIIYSFTVEQDFSSKIIRDKQESRRQFEYKYKTRGIYMKHRFLVVIAKFYNHLLFLPIYSYDGKGLQGRRAHAINEHIAIKFTKNRREHAYIPHPSELSAEARAAAPDSNPGEAVPQADWYRTLYGTLSGLIYPDQPESAFRQHSLVDVSRPGFLRYDFQTSKMATLDGTSLLKLRELFVHAMTVKTGVMPDVQNATDNEGYTRSGWKEGEVRVLGPYRGSAGL</sequence>
<feature type="compositionally biased region" description="Gly residues" evidence="1">
    <location>
        <begin position="46"/>
        <end position="64"/>
    </location>
</feature>
<evidence type="ECO:0000313" key="3">
    <source>
        <dbReference type="EMBL" id="KAL3419187.1"/>
    </source>
</evidence>
<evidence type="ECO:0000256" key="1">
    <source>
        <dbReference type="SAM" id="MobiDB-lite"/>
    </source>
</evidence>
<dbReference type="EMBL" id="JBFCZG010000008">
    <property type="protein sequence ID" value="KAL3419187.1"/>
    <property type="molecule type" value="Genomic_DNA"/>
</dbReference>
<feature type="compositionally biased region" description="Basic and acidic residues" evidence="1">
    <location>
        <begin position="96"/>
        <end position="108"/>
    </location>
</feature>
<accession>A0ABR4P7F2</accession>
<reference evidence="3 4" key="1">
    <citation type="submission" date="2024-06" db="EMBL/GenBank/DDBJ databases">
        <title>Complete genome of Phlyctema vagabunda strain 19-DSS-EL-015.</title>
        <authorList>
            <person name="Fiorenzani C."/>
        </authorList>
    </citation>
    <scope>NUCLEOTIDE SEQUENCE [LARGE SCALE GENOMIC DNA]</scope>
    <source>
        <strain evidence="3 4">19-DSS-EL-015</strain>
    </source>
</reference>
<feature type="region of interest" description="Disordered" evidence="1">
    <location>
        <begin position="1"/>
        <end position="108"/>
    </location>
</feature>
<dbReference type="InterPro" id="IPR046497">
    <property type="entry name" value="DUF6590"/>
</dbReference>
<keyword evidence="4" id="KW-1185">Reference proteome</keyword>
<evidence type="ECO:0000313" key="4">
    <source>
        <dbReference type="Proteomes" id="UP001629113"/>
    </source>
</evidence>
<comment type="caution">
    <text evidence="3">The sequence shown here is derived from an EMBL/GenBank/DDBJ whole genome shotgun (WGS) entry which is preliminary data.</text>
</comment>
<dbReference type="Proteomes" id="UP001629113">
    <property type="component" value="Unassembled WGS sequence"/>
</dbReference>
<feature type="compositionally biased region" description="Low complexity" evidence="1">
    <location>
        <begin position="14"/>
        <end position="45"/>
    </location>
</feature>
<protein>
    <recommendedName>
        <fullName evidence="2">DUF6590 domain-containing protein</fullName>
    </recommendedName>
</protein>